<evidence type="ECO:0008006" key="3">
    <source>
        <dbReference type="Google" id="ProtNLM"/>
    </source>
</evidence>
<keyword evidence="2" id="KW-1185">Reference proteome</keyword>
<dbReference type="InterPro" id="IPR027417">
    <property type="entry name" value="P-loop_NTPase"/>
</dbReference>
<reference evidence="1 2" key="1">
    <citation type="submission" date="2016-10" db="EMBL/GenBank/DDBJ databases">
        <authorList>
            <person name="de Groot N.N."/>
        </authorList>
    </citation>
    <scope>NUCLEOTIDE SEQUENCE [LARGE SCALE GENOMIC DNA]</scope>
    <source>
        <strain evidence="1 2">ATCC 35022</strain>
    </source>
</reference>
<proteinExistence type="predicted"/>
<dbReference type="SUPFAM" id="SSF52540">
    <property type="entry name" value="P-loop containing nucleoside triphosphate hydrolases"/>
    <property type="match status" value="1"/>
</dbReference>
<organism evidence="1 2">
    <name type="scientific">Bauldia litoralis</name>
    <dbReference type="NCBI Taxonomy" id="665467"/>
    <lineage>
        <taxon>Bacteria</taxon>
        <taxon>Pseudomonadati</taxon>
        <taxon>Pseudomonadota</taxon>
        <taxon>Alphaproteobacteria</taxon>
        <taxon>Hyphomicrobiales</taxon>
        <taxon>Kaistiaceae</taxon>
        <taxon>Bauldia</taxon>
    </lineage>
</organism>
<evidence type="ECO:0000313" key="1">
    <source>
        <dbReference type="EMBL" id="SDB55045.1"/>
    </source>
</evidence>
<protein>
    <recommendedName>
        <fullName evidence="3">Sulfotransferase family protein</fullName>
    </recommendedName>
</protein>
<name>A0A1G6EDM3_9HYPH</name>
<dbReference type="EMBL" id="FMXQ01000011">
    <property type="protein sequence ID" value="SDB55045.1"/>
    <property type="molecule type" value="Genomic_DNA"/>
</dbReference>
<dbReference type="STRING" id="665467.SAMN02982931_04365"/>
<sequence length="344" mass="38987">MKCVLHIGSEKTGTTSIQRALAEHGETLEARQIVYPRLLHGLKHVKISCFAMDNERMDIRKRRLGLTDDATIEAFRQTFRRDLARQIKAAGKTAQTVVIVNEHLSRLQTIAEVERLKAFLAEFFDAVDIHFYVRRQDLLMRSMYSTVIKVGGIRENVFPPYEEGGRDFVAFDFNRIFRLWTSVFDAKSFHLHRFEKPRLIAGDVIVDFLVQAGLADEDTARSFKVEPENPSLDPIALEVLRRFNLAWNRHGYDKAGIRGVGGIAGELFPGRGKPVTRAEAEAFLSHFEAGNRALAQDCFGSDDLFDTADMADMPETIDLPQPTLDDTARIMAAIWNVKFVRSQT</sequence>
<gene>
    <name evidence="1" type="ORF">SAMN02982931_04365</name>
</gene>
<dbReference type="RefSeq" id="WP_090880177.1">
    <property type="nucleotide sequence ID" value="NZ_FMXQ01000011.1"/>
</dbReference>
<accession>A0A1G6EDM3</accession>
<dbReference type="OrthoDB" id="5148558at2"/>
<evidence type="ECO:0000313" key="2">
    <source>
        <dbReference type="Proteomes" id="UP000199071"/>
    </source>
</evidence>
<dbReference type="AlphaFoldDB" id="A0A1G6EDM3"/>
<dbReference type="Proteomes" id="UP000199071">
    <property type="component" value="Unassembled WGS sequence"/>
</dbReference>